<name>A0A6A6E7L6_9PEZI</name>
<reference evidence="1" key="1">
    <citation type="journal article" date="2020" name="Stud. Mycol.">
        <title>101 Dothideomycetes genomes: a test case for predicting lifestyles and emergence of pathogens.</title>
        <authorList>
            <person name="Haridas S."/>
            <person name="Albert R."/>
            <person name="Binder M."/>
            <person name="Bloem J."/>
            <person name="Labutti K."/>
            <person name="Salamov A."/>
            <person name="Andreopoulos B."/>
            <person name="Baker S."/>
            <person name="Barry K."/>
            <person name="Bills G."/>
            <person name="Bluhm B."/>
            <person name="Cannon C."/>
            <person name="Castanera R."/>
            <person name="Culley D."/>
            <person name="Daum C."/>
            <person name="Ezra D."/>
            <person name="Gonzalez J."/>
            <person name="Henrissat B."/>
            <person name="Kuo A."/>
            <person name="Liang C."/>
            <person name="Lipzen A."/>
            <person name="Lutzoni F."/>
            <person name="Magnuson J."/>
            <person name="Mondo S."/>
            <person name="Nolan M."/>
            <person name="Ohm R."/>
            <person name="Pangilinan J."/>
            <person name="Park H.-J."/>
            <person name="Ramirez L."/>
            <person name="Alfaro M."/>
            <person name="Sun H."/>
            <person name="Tritt A."/>
            <person name="Yoshinaga Y."/>
            <person name="Zwiers L.-H."/>
            <person name="Turgeon B."/>
            <person name="Goodwin S."/>
            <person name="Spatafora J."/>
            <person name="Crous P."/>
            <person name="Grigoriev I."/>
        </authorList>
    </citation>
    <scope>NUCLEOTIDE SEQUENCE</scope>
    <source>
        <strain evidence="1">CBS 207.26</strain>
    </source>
</reference>
<dbReference type="SUPFAM" id="SSF51197">
    <property type="entry name" value="Clavaminate synthase-like"/>
    <property type="match status" value="1"/>
</dbReference>
<dbReference type="InterPro" id="IPR051961">
    <property type="entry name" value="Fungal_Metabolite_Diox"/>
</dbReference>
<dbReference type="Proteomes" id="UP000800200">
    <property type="component" value="Unassembled WGS sequence"/>
</dbReference>
<accession>A0A6A6E7L6</accession>
<dbReference type="PANTHER" id="PTHR37563">
    <property type="entry name" value="PHYTANOYL-COA DIOXYGENASE FAMILY PROTEIN (AFU_ORTHOLOGUE AFUA_2G03330)"/>
    <property type="match status" value="1"/>
</dbReference>
<dbReference type="PANTHER" id="PTHR37563:SF2">
    <property type="entry name" value="PHYTANOYL-COA DIOXYGENASE FAMILY PROTEIN (AFU_ORTHOLOGUE AFUA_2G03330)"/>
    <property type="match status" value="1"/>
</dbReference>
<proteinExistence type="predicted"/>
<organism evidence="1 2">
    <name type="scientific">Zopfia rhizophila CBS 207.26</name>
    <dbReference type="NCBI Taxonomy" id="1314779"/>
    <lineage>
        <taxon>Eukaryota</taxon>
        <taxon>Fungi</taxon>
        <taxon>Dikarya</taxon>
        <taxon>Ascomycota</taxon>
        <taxon>Pezizomycotina</taxon>
        <taxon>Dothideomycetes</taxon>
        <taxon>Dothideomycetes incertae sedis</taxon>
        <taxon>Zopfiaceae</taxon>
        <taxon>Zopfia</taxon>
    </lineage>
</organism>
<evidence type="ECO:0000313" key="1">
    <source>
        <dbReference type="EMBL" id="KAF2185846.1"/>
    </source>
</evidence>
<dbReference type="InterPro" id="IPR008775">
    <property type="entry name" value="Phytyl_CoA_dOase-like"/>
</dbReference>
<keyword evidence="2" id="KW-1185">Reference proteome</keyword>
<protein>
    <recommendedName>
        <fullName evidence="3">Phytanoyl-CoA dioxygenase family protein</fullName>
    </recommendedName>
</protein>
<evidence type="ECO:0000313" key="2">
    <source>
        <dbReference type="Proteomes" id="UP000800200"/>
    </source>
</evidence>
<dbReference type="OrthoDB" id="407832at2759"/>
<dbReference type="AlphaFoldDB" id="A0A6A6E7L6"/>
<sequence length="340" mass="37620">MSASNTPLTFQNLVIVLLSDEERVSQRITSENVGIAVSALHRDGIVALENAVDLDHIDRLNSIMSSESDIMASLPTTHRNHIGNDDDCGNISQSPPLDPEFIYGDIWANPAAAAVLNCLLGPNPCVTYVNGNTALGGYQGTRQRVHADVTFNHGLFPFAIVVNYYLVDASPANGSTEIWLGSHRDTTFADQRSCGLDVPTAADLDMGIREDLLEARRAIAPPIQPTIKRGSVILRDLRLWHAGVGNPSPQPRVMLAFVHMPWWYRCPAKVKLPEKARELVERWARQDHPVQYQAEFLPGTLDHKLLDFTADFSSSNKGYRSMLPDLPEGFVFRQGKQEEG</sequence>
<dbReference type="EMBL" id="ML994632">
    <property type="protein sequence ID" value="KAF2185846.1"/>
    <property type="molecule type" value="Genomic_DNA"/>
</dbReference>
<gene>
    <name evidence="1" type="ORF">K469DRAFT_738813</name>
</gene>
<dbReference type="Pfam" id="PF05721">
    <property type="entry name" value="PhyH"/>
    <property type="match status" value="1"/>
</dbReference>
<evidence type="ECO:0008006" key="3">
    <source>
        <dbReference type="Google" id="ProtNLM"/>
    </source>
</evidence>
<dbReference type="Gene3D" id="2.60.120.620">
    <property type="entry name" value="q2cbj1_9rhob like domain"/>
    <property type="match status" value="1"/>
</dbReference>